<name>A0A9N9E2H1_9GLOM</name>
<evidence type="ECO:0000313" key="2">
    <source>
        <dbReference type="Proteomes" id="UP000789759"/>
    </source>
</evidence>
<dbReference type="OrthoDB" id="2409126at2759"/>
<sequence length="194" mass="22356">MHHLKKIIVPPNNKDKDYYVELLYGELDMTASQSSSINMHLDNKIIDLAACANQALNISHGCVQKHKNISVNSQQNSDPWFKKCRAIEPPVTIINMLEQKLKFVTEIRRNITIDKLNELYRIEQAIIIEESNDSLYNNLSKLSFTNKLSNVNQVNYSLLRLSDDSNKEESNMSNEVICYLALPKEAQKCNILEW</sequence>
<dbReference type="AlphaFoldDB" id="A0A9N9E2H1"/>
<dbReference type="EMBL" id="CAJVQA010007481">
    <property type="protein sequence ID" value="CAG8657445.1"/>
    <property type="molecule type" value="Genomic_DNA"/>
</dbReference>
<evidence type="ECO:0000313" key="1">
    <source>
        <dbReference type="EMBL" id="CAG8657445.1"/>
    </source>
</evidence>
<reference evidence="1" key="1">
    <citation type="submission" date="2021-06" db="EMBL/GenBank/DDBJ databases">
        <authorList>
            <person name="Kallberg Y."/>
            <person name="Tangrot J."/>
            <person name="Rosling A."/>
        </authorList>
    </citation>
    <scope>NUCLEOTIDE SEQUENCE</scope>
    <source>
        <strain evidence="1">FL966</strain>
    </source>
</reference>
<organism evidence="1 2">
    <name type="scientific">Cetraspora pellucida</name>
    <dbReference type="NCBI Taxonomy" id="1433469"/>
    <lineage>
        <taxon>Eukaryota</taxon>
        <taxon>Fungi</taxon>
        <taxon>Fungi incertae sedis</taxon>
        <taxon>Mucoromycota</taxon>
        <taxon>Glomeromycotina</taxon>
        <taxon>Glomeromycetes</taxon>
        <taxon>Diversisporales</taxon>
        <taxon>Gigasporaceae</taxon>
        <taxon>Cetraspora</taxon>
    </lineage>
</organism>
<proteinExistence type="predicted"/>
<gene>
    <name evidence="1" type="ORF">CPELLU_LOCUS9643</name>
</gene>
<accession>A0A9N9E2H1</accession>
<keyword evidence="2" id="KW-1185">Reference proteome</keyword>
<comment type="caution">
    <text evidence="1">The sequence shown here is derived from an EMBL/GenBank/DDBJ whole genome shotgun (WGS) entry which is preliminary data.</text>
</comment>
<protein>
    <submittedName>
        <fullName evidence="1">5113_t:CDS:1</fullName>
    </submittedName>
</protein>
<dbReference type="Proteomes" id="UP000789759">
    <property type="component" value="Unassembled WGS sequence"/>
</dbReference>